<gene>
    <name evidence="2" type="primary">ORF44913</name>
</gene>
<accession>A0A0B6Z1F5</accession>
<name>A0A0B6Z1F5_9EUPU</name>
<evidence type="ECO:0000256" key="1">
    <source>
        <dbReference type="SAM" id="MobiDB-lite"/>
    </source>
</evidence>
<protein>
    <submittedName>
        <fullName evidence="2">Uncharacterized protein</fullName>
    </submittedName>
</protein>
<sequence>LSGRPSLKLAPGKALGSEGSRSDVDPITHCVLTVLEKYGPQHSITLHTLWYKTGVFIDCLRNKLVDC</sequence>
<organism evidence="2">
    <name type="scientific">Arion vulgaris</name>
    <dbReference type="NCBI Taxonomy" id="1028688"/>
    <lineage>
        <taxon>Eukaryota</taxon>
        <taxon>Metazoa</taxon>
        <taxon>Spiralia</taxon>
        <taxon>Lophotrochozoa</taxon>
        <taxon>Mollusca</taxon>
        <taxon>Gastropoda</taxon>
        <taxon>Heterobranchia</taxon>
        <taxon>Euthyneura</taxon>
        <taxon>Panpulmonata</taxon>
        <taxon>Eupulmonata</taxon>
        <taxon>Stylommatophora</taxon>
        <taxon>Helicina</taxon>
        <taxon>Arionoidea</taxon>
        <taxon>Arionidae</taxon>
        <taxon>Arion</taxon>
    </lineage>
</organism>
<reference evidence="2" key="1">
    <citation type="submission" date="2014-12" db="EMBL/GenBank/DDBJ databases">
        <title>Insight into the proteome of Arion vulgaris.</title>
        <authorList>
            <person name="Aradska J."/>
            <person name="Bulat T."/>
            <person name="Smidak R."/>
            <person name="Sarate P."/>
            <person name="Gangsoo J."/>
            <person name="Sialana F."/>
            <person name="Bilban M."/>
            <person name="Lubec G."/>
        </authorList>
    </citation>
    <scope>NUCLEOTIDE SEQUENCE</scope>
    <source>
        <tissue evidence="2">Skin</tissue>
    </source>
</reference>
<feature type="non-terminal residue" evidence="2">
    <location>
        <position position="1"/>
    </location>
</feature>
<dbReference type="AlphaFoldDB" id="A0A0B6Z1F5"/>
<evidence type="ECO:0000313" key="2">
    <source>
        <dbReference type="EMBL" id="CEK62343.1"/>
    </source>
</evidence>
<feature type="region of interest" description="Disordered" evidence="1">
    <location>
        <begin position="1"/>
        <end position="22"/>
    </location>
</feature>
<proteinExistence type="predicted"/>
<dbReference type="EMBL" id="HACG01015478">
    <property type="protein sequence ID" value="CEK62343.1"/>
    <property type="molecule type" value="Transcribed_RNA"/>
</dbReference>